<dbReference type="PROSITE" id="PS51698">
    <property type="entry name" value="U_BOX"/>
    <property type="match status" value="1"/>
</dbReference>
<evidence type="ECO:0000256" key="1">
    <source>
        <dbReference type="ARBA" id="ARBA00000900"/>
    </source>
</evidence>
<comment type="pathway">
    <text evidence="2">Protein modification; protein ubiquitination.</text>
</comment>
<dbReference type="InterPro" id="IPR011989">
    <property type="entry name" value="ARM-like"/>
</dbReference>
<gene>
    <name evidence="7" type="ORF">AXG93_4012s1290</name>
</gene>
<dbReference type="GO" id="GO:0061630">
    <property type="term" value="F:ubiquitin protein ligase activity"/>
    <property type="evidence" value="ECO:0007669"/>
    <property type="project" value="UniProtKB-EC"/>
</dbReference>
<evidence type="ECO:0000313" key="8">
    <source>
        <dbReference type="Proteomes" id="UP000077202"/>
    </source>
</evidence>
<evidence type="ECO:0000259" key="6">
    <source>
        <dbReference type="PROSITE" id="PS51698"/>
    </source>
</evidence>
<dbReference type="SMART" id="SM00504">
    <property type="entry name" value="Ubox"/>
    <property type="match status" value="1"/>
</dbReference>
<dbReference type="Gene3D" id="1.25.10.10">
    <property type="entry name" value="Leucine-rich Repeat Variant"/>
    <property type="match status" value="2"/>
</dbReference>
<dbReference type="InterPro" id="IPR045210">
    <property type="entry name" value="RING-Ubox_PUB"/>
</dbReference>
<dbReference type="SUPFAM" id="SSF57850">
    <property type="entry name" value="RING/U-box"/>
    <property type="match status" value="1"/>
</dbReference>
<keyword evidence="8" id="KW-1185">Reference proteome</keyword>
<evidence type="ECO:0000313" key="7">
    <source>
        <dbReference type="EMBL" id="OAE21198.1"/>
    </source>
</evidence>
<dbReference type="Pfam" id="PF04564">
    <property type="entry name" value="U-box"/>
    <property type="match status" value="1"/>
</dbReference>
<dbReference type="PANTHER" id="PTHR22849:SF164">
    <property type="entry name" value="U-BOX DOMAIN-CONTAINING PROTEIN"/>
    <property type="match status" value="1"/>
</dbReference>
<dbReference type="EC" id="2.3.2.27" evidence="3"/>
<keyword evidence="5" id="KW-0833">Ubl conjugation pathway</keyword>
<dbReference type="InterPro" id="IPR045185">
    <property type="entry name" value="PUB22/23/24-like"/>
</dbReference>
<evidence type="ECO:0000256" key="3">
    <source>
        <dbReference type="ARBA" id="ARBA00012483"/>
    </source>
</evidence>
<dbReference type="EMBL" id="LVLJ01003523">
    <property type="protein sequence ID" value="OAE21198.1"/>
    <property type="molecule type" value="Genomic_DNA"/>
</dbReference>
<dbReference type="Proteomes" id="UP000077202">
    <property type="component" value="Unassembled WGS sequence"/>
</dbReference>
<keyword evidence="4" id="KW-0808">Transferase</keyword>
<dbReference type="InterPro" id="IPR013083">
    <property type="entry name" value="Znf_RING/FYVE/PHD"/>
</dbReference>
<accession>A0A176VJQ9</accession>
<dbReference type="Pfam" id="PF25598">
    <property type="entry name" value="ARM_PUB"/>
    <property type="match status" value="1"/>
</dbReference>
<dbReference type="AlphaFoldDB" id="A0A176VJQ9"/>
<dbReference type="InterPro" id="IPR016024">
    <property type="entry name" value="ARM-type_fold"/>
</dbReference>
<reference evidence="7" key="1">
    <citation type="submission" date="2016-03" db="EMBL/GenBank/DDBJ databases">
        <title>Mechanisms controlling the formation of the plant cell surface in tip-growing cells are functionally conserved among land plants.</title>
        <authorList>
            <person name="Honkanen S."/>
            <person name="Jones V.A."/>
            <person name="Morieri G."/>
            <person name="Champion C."/>
            <person name="Hetherington A.J."/>
            <person name="Kelly S."/>
            <person name="Saint-Marcoux D."/>
            <person name="Proust H."/>
            <person name="Prescott H."/>
            <person name="Dolan L."/>
        </authorList>
    </citation>
    <scope>NUCLEOTIDE SEQUENCE [LARGE SCALE GENOMIC DNA]</scope>
    <source>
        <tissue evidence="7">Whole gametophyte</tissue>
    </source>
</reference>
<name>A0A176VJQ9_MARPO</name>
<comment type="caution">
    <text evidence="7">The sequence shown here is derived from an EMBL/GenBank/DDBJ whole genome shotgun (WGS) entry which is preliminary data.</text>
</comment>
<dbReference type="GO" id="GO:0016567">
    <property type="term" value="P:protein ubiquitination"/>
    <property type="evidence" value="ECO:0007669"/>
    <property type="project" value="UniProtKB-UniPathway"/>
</dbReference>
<organism evidence="7 8">
    <name type="scientific">Marchantia polymorpha subsp. ruderalis</name>
    <dbReference type="NCBI Taxonomy" id="1480154"/>
    <lineage>
        <taxon>Eukaryota</taxon>
        <taxon>Viridiplantae</taxon>
        <taxon>Streptophyta</taxon>
        <taxon>Embryophyta</taxon>
        <taxon>Marchantiophyta</taxon>
        <taxon>Marchantiopsida</taxon>
        <taxon>Marchantiidae</taxon>
        <taxon>Marchantiales</taxon>
        <taxon>Marchantiaceae</taxon>
        <taxon>Marchantia</taxon>
    </lineage>
</organism>
<dbReference type="FunFam" id="3.30.40.10:FF:000442">
    <property type="entry name" value="RING-type E3 ubiquitin transferase"/>
    <property type="match status" value="1"/>
</dbReference>
<evidence type="ECO:0000256" key="2">
    <source>
        <dbReference type="ARBA" id="ARBA00004906"/>
    </source>
</evidence>
<dbReference type="CDD" id="cd16664">
    <property type="entry name" value="RING-Ubox_PUB"/>
    <property type="match status" value="1"/>
</dbReference>
<protein>
    <recommendedName>
        <fullName evidence="3">RING-type E3 ubiquitin transferase</fullName>
        <ecNumber evidence="3">2.3.2.27</ecNumber>
    </recommendedName>
</protein>
<comment type="catalytic activity">
    <reaction evidence="1">
        <text>S-ubiquitinyl-[E2 ubiquitin-conjugating enzyme]-L-cysteine + [acceptor protein]-L-lysine = [E2 ubiquitin-conjugating enzyme]-L-cysteine + N(6)-ubiquitinyl-[acceptor protein]-L-lysine.</text>
        <dbReference type="EC" id="2.3.2.27"/>
    </reaction>
</comment>
<dbReference type="InterPro" id="IPR003613">
    <property type="entry name" value="Ubox_domain"/>
</dbReference>
<evidence type="ECO:0000256" key="5">
    <source>
        <dbReference type="ARBA" id="ARBA00022786"/>
    </source>
</evidence>
<dbReference type="InterPro" id="IPR058678">
    <property type="entry name" value="ARM_PUB"/>
</dbReference>
<proteinExistence type="predicted"/>
<dbReference type="PANTHER" id="PTHR22849">
    <property type="entry name" value="WDSAM1 PROTEIN"/>
    <property type="match status" value="1"/>
</dbReference>
<dbReference type="Gene3D" id="3.30.40.10">
    <property type="entry name" value="Zinc/RING finger domain, C3HC4 (zinc finger)"/>
    <property type="match status" value="1"/>
</dbReference>
<dbReference type="UniPathway" id="UPA00143"/>
<feature type="domain" description="U-box" evidence="6">
    <location>
        <begin position="9"/>
        <end position="83"/>
    </location>
</feature>
<sequence length="470" mass="52399">MSEARGMACVPSYYQCPISLQLMRDPVTVSSGHTYDRCSIERWFHSGNKTCPASMQVLETTDLIPNLTLRRLIQDWCRANRQDDHAKGLIPQPSAHPKDVRRLIHAIGIGSGKERLEALRRLRSMAKASDRNRRCLVEAGALSTLGAILSSHRSRITARKCALNLAGELSSLRLWDEDSDEACEEALGTLGLLSQCDEARHALPIVGPSQMCALSWFLCRDGLDAKMSAAMVLGNLLIDDETMMELGSFEGVMRGLVDLLKEDLYPKALSTSLRGLQAICWPERNRLKAVRVGVVEALVELLPGARRSDSEKALGLLELLSAYEEGRSALCRHALSIPVLLKSILRVSETATERALETLLLVFRFSSDPRLHYASIQHGAFMQLLLVIQSESSLDIKDKARELLKLLQYTHREEKRNSLWRIRFGSPILDVGDSRGGTDFCTGLGRDATSCGVTVYSRRWLVDSPRIERY</sequence>
<evidence type="ECO:0000256" key="4">
    <source>
        <dbReference type="ARBA" id="ARBA00022679"/>
    </source>
</evidence>
<dbReference type="SUPFAM" id="SSF48371">
    <property type="entry name" value="ARM repeat"/>
    <property type="match status" value="1"/>
</dbReference>